<evidence type="ECO:0000313" key="1">
    <source>
        <dbReference type="EMBL" id="TDW23212.1"/>
    </source>
</evidence>
<sequence>MPEPADIVPALLTAAQLTVSDTELATFVRDYPLVRQGADALYLLDLGADEPAIRFDPLDFYPAGKEA</sequence>
<dbReference type="Proteomes" id="UP000295447">
    <property type="component" value="Unassembled WGS sequence"/>
</dbReference>
<keyword evidence="2" id="KW-1185">Reference proteome</keyword>
<comment type="caution">
    <text evidence="1">The sequence shown here is derived from an EMBL/GenBank/DDBJ whole genome shotgun (WGS) entry which is preliminary data.</text>
</comment>
<dbReference type="EMBL" id="SODF01000001">
    <property type="protein sequence ID" value="TDW23212.1"/>
    <property type="molecule type" value="Genomic_DNA"/>
</dbReference>
<dbReference type="AlphaFoldDB" id="A0A4R7ZYT0"/>
<name>A0A4R7ZYT0_9ACTN</name>
<reference evidence="1 2" key="1">
    <citation type="submission" date="2019-03" db="EMBL/GenBank/DDBJ databases">
        <title>Genomic Encyclopedia of Type Strains, Phase III (KMG-III): the genomes of soil and plant-associated and newly described type strains.</title>
        <authorList>
            <person name="Whitman W."/>
        </authorList>
    </citation>
    <scope>NUCLEOTIDE SEQUENCE [LARGE SCALE GENOMIC DNA]</scope>
    <source>
        <strain evidence="1 2">VKM Ac-2570</strain>
    </source>
</reference>
<dbReference type="RefSeq" id="WP_134117633.1">
    <property type="nucleotide sequence ID" value="NZ_SODF01000001.1"/>
</dbReference>
<evidence type="ECO:0000313" key="2">
    <source>
        <dbReference type="Proteomes" id="UP000295447"/>
    </source>
</evidence>
<accession>A0A4R7ZYT0</accession>
<protein>
    <submittedName>
        <fullName evidence="1">Uncharacterized protein</fullName>
    </submittedName>
</protein>
<dbReference type="OrthoDB" id="131868at85009"/>
<organism evidence="1 2">
    <name type="scientific">Kribbella kalugense</name>
    <dbReference type="NCBI Taxonomy" id="2512221"/>
    <lineage>
        <taxon>Bacteria</taxon>
        <taxon>Bacillati</taxon>
        <taxon>Actinomycetota</taxon>
        <taxon>Actinomycetes</taxon>
        <taxon>Propionibacteriales</taxon>
        <taxon>Kribbellaceae</taxon>
        <taxon>Kribbella</taxon>
    </lineage>
</organism>
<proteinExistence type="predicted"/>
<gene>
    <name evidence="1" type="ORF">EV650_2063</name>
</gene>